<reference evidence="2 3" key="1">
    <citation type="submission" date="2016-06" db="EMBL/GenBank/DDBJ databases">
        <title>Comparative genomics of the ectomycorrhizal sister species Rhizopogon vinicolor and Rhizopogon vesiculosus (Basidiomycota: Boletales) reveals a divergence of the mating type B locus.</title>
        <authorList>
            <consortium name="DOE Joint Genome Institute"/>
            <person name="Mujic A.B."/>
            <person name="Kuo A."/>
            <person name="Tritt A."/>
            <person name="Lipzen A."/>
            <person name="Chen C."/>
            <person name="Johnson J."/>
            <person name="Sharma A."/>
            <person name="Barry K."/>
            <person name="Grigoriev I.V."/>
            <person name="Spatafora J.W."/>
        </authorList>
    </citation>
    <scope>NUCLEOTIDE SEQUENCE [LARGE SCALE GENOMIC DNA]</scope>
    <source>
        <strain evidence="2 3">AM-OR11-026</strain>
    </source>
</reference>
<keyword evidence="3" id="KW-1185">Reference proteome</keyword>
<dbReference type="Proteomes" id="UP000092154">
    <property type="component" value="Unassembled WGS sequence"/>
</dbReference>
<protein>
    <submittedName>
        <fullName evidence="2">Uncharacterized protein</fullName>
    </submittedName>
</protein>
<dbReference type="OrthoDB" id="2690529at2759"/>
<dbReference type="EMBL" id="KV449167">
    <property type="protein sequence ID" value="OAX31974.1"/>
    <property type="molecule type" value="Genomic_DNA"/>
</dbReference>
<sequence length="164" mass="18130">YDATSRPAAVHHKPLLLRPSHTVHQQQSPVLHHLRKLLPSLLRRRMIRYLIVSTVNLNIPPGPRYIVPLSKPPLLGAEHNSGAIRTGSRRERHAPLRITDVPLAQGQIRNATVGAPIKDDSCVHDEEFDSPPPSPHLNSQQASGLLLAPTNSREHGSGRSCFCF</sequence>
<name>A0A1B7MHA3_9AGAM</name>
<feature type="non-terminal residue" evidence="2">
    <location>
        <position position="1"/>
    </location>
</feature>
<dbReference type="InParanoid" id="A0A1B7MHA3"/>
<organism evidence="2 3">
    <name type="scientific">Rhizopogon vinicolor AM-OR11-026</name>
    <dbReference type="NCBI Taxonomy" id="1314800"/>
    <lineage>
        <taxon>Eukaryota</taxon>
        <taxon>Fungi</taxon>
        <taxon>Dikarya</taxon>
        <taxon>Basidiomycota</taxon>
        <taxon>Agaricomycotina</taxon>
        <taxon>Agaricomycetes</taxon>
        <taxon>Agaricomycetidae</taxon>
        <taxon>Boletales</taxon>
        <taxon>Suillineae</taxon>
        <taxon>Rhizopogonaceae</taxon>
        <taxon>Rhizopogon</taxon>
    </lineage>
</organism>
<dbReference type="AlphaFoldDB" id="A0A1B7MHA3"/>
<feature type="region of interest" description="Disordered" evidence="1">
    <location>
        <begin position="121"/>
        <end position="142"/>
    </location>
</feature>
<evidence type="ECO:0000256" key="1">
    <source>
        <dbReference type="SAM" id="MobiDB-lite"/>
    </source>
</evidence>
<gene>
    <name evidence="2" type="ORF">K503DRAFT_787504</name>
</gene>
<evidence type="ECO:0000313" key="3">
    <source>
        <dbReference type="Proteomes" id="UP000092154"/>
    </source>
</evidence>
<accession>A0A1B7MHA3</accession>
<evidence type="ECO:0000313" key="2">
    <source>
        <dbReference type="EMBL" id="OAX31974.1"/>
    </source>
</evidence>
<proteinExistence type="predicted"/>